<dbReference type="RefSeq" id="WP_069436548.1">
    <property type="nucleotide sequence ID" value="NZ_LPWG01000007.1"/>
</dbReference>
<evidence type="ECO:0008006" key="5">
    <source>
        <dbReference type="Google" id="ProtNLM"/>
    </source>
</evidence>
<dbReference type="Pfam" id="PF07813">
    <property type="entry name" value="LTXXQ"/>
    <property type="match status" value="1"/>
</dbReference>
<sequence length="219" mass="23664">MKLTKTFATIAVAGALSLAGLTAVTMAVGPERALAYSGSHGDGPKGKMCERGKHGKHGKYGRQGHGPRGPEHMAERLAAMETQIGIRAEQLDDWRDFTDALQATMKRPFMRPAAPAKMAPGETPAPFSLAEGLADRTIERAEEAEKLKAAVAKLRTTLTPEQLEKVTEIEKHFRARMARHHGWKRGGWSQGKPGPDARPQAAPDAPDAPADDEDEDDNT</sequence>
<name>A0A1E3W3B6_9HYPH</name>
<evidence type="ECO:0000313" key="3">
    <source>
        <dbReference type="EMBL" id="ODS00318.1"/>
    </source>
</evidence>
<gene>
    <name evidence="3" type="ORF">AUC68_00625</name>
</gene>
<comment type="caution">
    <text evidence="3">The sequence shown here is derived from an EMBL/GenBank/DDBJ whole genome shotgun (WGS) entry which is preliminary data.</text>
</comment>
<feature type="signal peptide" evidence="2">
    <location>
        <begin position="1"/>
        <end position="27"/>
    </location>
</feature>
<dbReference type="EMBL" id="LPWG01000007">
    <property type="protein sequence ID" value="ODS00318.1"/>
    <property type="molecule type" value="Genomic_DNA"/>
</dbReference>
<feature type="compositionally biased region" description="Acidic residues" evidence="1">
    <location>
        <begin position="209"/>
        <end position="219"/>
    </location>
</feature>
<dbReference type="GO" id="GO:0042597">
    <property type="term" value="C:periplasmic space"/>
    <property type="evidence" value="ECO:0007669"/>
    <property type="project" value="InterPro"/>
</dbReference>
<organism evidence="3 4">
    <name type="scientific">Methyloceanibacter methanicus</name>
    <dbReference type="NCBI Taxonomy" id="1774968"/>
    <lineage>
        <taxon>Bacteria</taxon>
        <taxon>Pseudomonadati</taxon>
        <taxon>Pseudomonadota</taxon>
        <taxon>Alphaproteobacteria</taxon>
        <taxon>Hyphomicrobiales</taxon>
        <taxon>Hyphomicrobiaceae</taxon>
        <taxon>Methyloceanibacter</taxon>
    </lineage>
</organism>
<evidence type="ECO:0000313" key="4">
    <source>
        <dbReference type="Proteomes" id="UP000094501"/>
    </source>
</evidence>
<dbReference type="OrthoDB" id="7354754at2"/>
<accession>A0A1E3W3B6</accession>
<keyword evidence="2" id="KW-0732">Signal</keyword>
<evidence type="ECO:0000256" key="2">
    <source>
        <dbReference type="SAM" id="SignalP"/>
    </source>
</evidence>
<dbReference type="STRING" id="1774968.AUC68_00625"/>
<dbReference type="InterPro" id="IPR012899">
    <property type="entry name" value="LTXXQ"/>
</dbReference>
<proteinExistence type="predicted"/>
<dbReference type="AlphaFoldDB" id="A0A1E3W3B6"/>
<keyword evidence="4" id="KW-1185">Reference proteome</keyword>
<evidence type="ECO:0000256" key="1">
    <source>
        <dbReference type="SAM" id="MobiDB-lite"/>
    </source>
</evidence>
<feature type="region of interest" description="Disordered" evidence="1">
    <location>
        <begin position="178"/>
        <end position="219"/>
    </location>
</feature>
<protein>
    <recommendedName>
        <fullName evidence="5">LTXXQ motif family protein</fullName>
    </recommendedName>
</protein>
<feature type="chain" id="PRO_5009139071" description="LTXXQ motif family protein" evidence="2">
    <location>
        <begin position="28"/>
        <end position="219"/>
    </location>
</feature>
<reference evidence="3 4" key="1">
    <citation type="journal article" date="2016" name="Environ. Microbiol.">
        <title>New Methyloceanibacter diversity from North Sea sediments includes methanotroph containing solely the soluble methane monooxygenase.</title>
        <authorList>
            <person name="Vekeman B."/>
            <person name="Kerckhof F.M."/>
            <person name="Cremers G."/>
            <person name="de Vos P."/>
            <person name="Vandamme P."/>
            <person name="Boon N."/>
            <person name="Op den Camp H.J."/>
            <person name="Heylen K."/>
        </authorList>
    </citation>
    <scope>NUCLEOTIDE SEQUENCE [LARGE SCALE GENOMIC DNA]</scope>
    <source>
        <strain evidence="3 4">R-67174</strain>
    </source>
</reference>
<dbReference type="Proteomes" id="UP000094501">
    <property type="component" value="Unassembled WGS sequence"/>
</dbReference>
<feature type="compositionally biased region" description="Low complexity" evidence="1">
    <location>
        <begin position="193"/>
        <end position="208"/>
    </location>
</feature>